<dbReference type="InterPro" id="IPR039323">
    <property type="entry name" value="ANKRD_45/46/60"/>
</dbReference>
<evidence type="ECO:0008006" key="4">
    <source>
        <dbReference type="Google" id="ProtNLM"/>
    </source>
</evidence>
<keyword evidence="1" id="KW-0040">ANK repeat</keyword>
<evidence type="ECO:0000313" key="2">
    <source>
        <dbReference type="EMBL" id="KAL2782769.1"/>
    </source>
</evidence>
<keyword evidence="3" id="KW-1185">Reference proteome</keyword>
<proteinExistence type="predicted"/>
<dbReference type="Gene3D" id="1.25.40.20">
    <property type="entry name" value="Ankyrin repeat-containing domain"/>
    <property type="match status" value="1"/>
</dbReference>
<protein>
    <recommendedName>
        <fullName evidence="4">Ankyrin repeat-containing protein</fullName>
    </recommendedName>
</protein>
<dbReference type="SUPFAM" id="SSF48403">
    <property type="entry name" value="Ankyrin repeat"/>
    <property type="match status" value="1"/>
</dbReference>
<dbReference type="Proteomes" id="UP001610563">
    <property type="component" value="Unassembled WGS sequence"/>
</dbReference>
<feature type="repeat" description="ANK" evidence="1">
    <location>
        <begin position="171"/>
        <end position="195"/>
    </location>
</feature>
<dbReference type="EMBL" id="JBFTWV010000325">
    <property type="protein sequence ID" value="KAL2782769.1"/>
    <property type="molecule type" value="Genomic_DNA"/>
</dbReference>
<accession>A0ABR4FHQ4</accession>
<name>A0ABR4FHQ4_9EURO</name>
<dbReference type="InterPro" id="IPR036770">
    <property type="entry name" value="Ankyrin_rpt-contain_sf"/>
</dbReference>
<dbReference type="InterPro" id="IPR002110">
    <property type="entry name" value="Ankyrin_rpt"/>
</dbReference>
<dbReference type="PANTHER" id="PTHR22677">
    <property type="entry name" value="ANKYRIN REPEAT DOMAIN-CONTAINING PROTEIN 60"/>
    <property type="match status" value="1"/>
</dbReference>
<reference evidence="2 3" key="1">
    <citation type="submission" date="2024-07" db="EMBL/GenBank/DDBJ databases">
        <title>Section-level genome sequencing and comparative genomics of Aspergillus sections Usti and Cavernicolus.</title>
        <authorList>
            <consortium name="Lawrence Berkeley National Laboratory"/>
            <person name="Nybo J.L."/>
            <person name="Vesth T.C."/>
            <person name="Theobald S."/>
            <person name="Frisvad J.C."/>
            <person name="Larsen T.O."/>
            <person name="Kjaerboelling I."/>
            <person name="Rothschild-Mancinelli K."/>
            <person name="Lyhne E.K."/>
            <person name="Kogle M.E."/>
            <person name="Barry K."/>
            <person name="Clum A."/>
            <person name="Na H."/>
            <person name="Ledsgaard L."/>
            <person name="Lin J."/>
            <person name="Lipzen A."/>
            <person name="Kuo A."/>
            <person name="Riley R."/>
            <person name="Mondo S."/>
            <person name="Labutti K."/>
            <person name="Haridas S."/>
            <person name="Pangalinan J."/>
            <person name="Salamov A.A."/>
            <person name="Simmons B.A."/>
            <person name="Magnuson J.K."/>
            <person name="Chen J."/>
            <person name="Drula E."/>
            <person name="Henrissat B."/>
            <person name="Wiebenga A."/>
            <person name="Lubbers R.J."/>
            <person name="Gomes A.C."/>
            <person name="Makela M.R."/>
            <person name="Stajich J."/>
            <person name="Grigoriev I.V."/>
            <person name="Mortensen U.H."/>
            <person name="De Vries R.P."/>
            <person name="Baker S.E."/>
            <person name="Andersen M.R."/>
        </authorList>
    </citation>
    <scope>NUCLEOTIDE SEQUENCE [LARGE SCALE GENOMIC DNA]</scope>
    <source>
        <strain evidence="2 3">CBS 209.92</strain>
    </source>
</reference>
<gene>
    <name evidence="2" type="ORF">BJX66DRAFT_345536</name>
</gene>
<comment type="caution">
    <text evidence="2">The sequence shown here is derived from an EMBL/GenBank/DDBJ whole genome shotgun (WGS) entry which is preliminary data.</text>
</comment>
<dbReference type="PANTHER" id="PTHR22677:SF4">
    <property type="entry name" value="USHER SYNDROME TYPE-1G PROTEIN-LIKE PROTEIN"/>
    <property type="match status" value="1"/>
</dbReference>
<evidence type="ECO:0000313" key="3">
    <source>
        <dbReference type="Proteomes" id="UP001610563"/>
    </source>
</evidence>
<dbReference type="PROSITE" id="PS50088">
    <property type="entry name" value="ANK_REPEAT"/>
    <property type="match status" value="1"/>
</dbReference>
<dbReference type="Pfam" id="PF12796">
    <property type="entry name" value="Ank_2"/>
    <property type="match status" value="1"/>
</dbReference>
<organism evidence="2 3">
    <name type="scientific">Aspergillus keveii</name>
    <dbReference type="NCBI Taxonomy" id="714993"/>
    <lineage>
        <taxon>Eukaryota</taxon>
        <taxon>Fungi</taxon>
        <taxon>Dikarya</taxon>
        <taxon>Ascomycota</taxon>
        <taxon>Pezizomycotina</taxon>
        <taxon>Eurotiomycetes</taxon>
        <taxon>Eurotiomycetidae</taxon>
        <taxon>Eurotiales</taxon>
        <taxon>Aspergillaceae</taxon>
        <taxon>Aspergillus</taxon>
        <taxon>Aspergillus subgen. Nidulantes</taxon>
    </lineage>
</organism>
<evidence type="ECO:0000256" key="1">
    <source>
        <dbReference type="PROSITE-ProRule" id="PRU00023"/>
    </source>
</evidence>
<sequence length="258" mass="28367">MHLLELPLEIFQAILAHAIPSYPSWPYDFTQLQLVNKTFAREAREVLFAKRTFGSITATDADILYATRTVRETIDWKAAQLATTDWEARRNICQSLSRLATCHYRPIVIKTLMESPHGVGSREKTEGLGQSSNAAEHRLCAAAYLGNMTLTQSLLSQGVDINGESDIFGLPLLSAAYGGHMELVLFLLEKGADPNGGVIQGNTKEERRHVRMFTSLSQGWTALEAATAGGHEAIVDLLLNLNIGISSSIQFNSIQDHT</sequence>
<dbReference type="SMART" id="SM00248">
    <property type="entry name" value="ANK"/>
    <property type="match status" value="3"/>
</dbReference>
<dbReference type="PROSITE" id="PS50297">
    <property type="entry name" value="ANK_REP_REGION"/>
    <property type="match status" value="1"/>
</dbReference>